<dbReference type="Pfam" id="PF05014">
    <property type="entry name" value="Nuc_deoxyrib_tr"/>
    <property type="match status" value="1"/>
</dbReference>
<accession>A0A0F9SFY1</accession>
<evidence type="ECO:0000313" key="1">
    <source>
        <dbReference type="EMBL" id="KKN67760.1"/>
    </source>
</evidence>
<proteinExistence type="predicted"/>
<reference evidence="1" key="1">
    <citation type="journal article" date="2015" name="Nature">
        <title>Complex archaea that bridge the gap between prokaryotes and eukaryotes.</title>
        <authorList>
            <person name="Spang A."/>
            <person name="Saw J.H."/>
            <person name="Jorgensen S.L."/>
            <person name="Zaremba-Niedzwiedzka K."/>
            <person name="Martijn J."/>
            <person name="Lind A.E."/>
            <person name="van Eijk R."/>
            <person name="Schleper C."/>
            <person name="Guy L."/>
            <person name="Ettema T.J."/>
        </authorList>
    </citation>
    <scope>NUCLEOTIDE SEQUENCE</scope>
</reference>
<sequence>MSRPKVYLAGPIKGLNYAEATDWRVEARRLLAQQGLDGFSPMRAKHFLKGSLSISTDEFYDNVIATPQAIVTRDRYDIRTCDMMLINVQGATTASLGTAIEIGWADSWRKPIVIVGIDTPLPCFDCERVGCGYYSPNPSPFKHEFIEALVGYKVETVEQAVQVCRNVLFSDETVRGGDPQ</sequence>
<evidence type="ECO:0008006" key="2">
    <source>
        <dbReference type="Google" id="ProtNLM"/>
    </source>
</evidence>
<name>A0A0F9SFY1_9ZZZZ</name>
<protein>
    <recommendedName>
        <fullName evidence="2">Nucleoside 2-deoxyribosyltransferase</fullName>
    </recommendedName>
</protein>
<organism evidence="1">
    <name type="scientific">marine sediment metagenome</name>
    <dbReference type="NCBI Taxonomy" id="412755"/>
    <lineage>
        <taxon>unclassified sequences</taxon>
        <taxon>metagenomes</taxon>
        <taxon>ecological metagenomes</taxon>
    </lineage>
</organism>
<comment type="caution">
    <text evidence="1">The sequence shown here is derived from an EMBL/GenBank/DDBJ whole genome shotgun (WGS) entry which is preliminary data.</text>
</comment>
<dbReference type="SUPFAM" id="SSF52309">
    <property type="entry name" value="N-(deoxy)ribosyltransferase-like"/>
    <property type="match status" value="1"/>
</dbReference>
<dbReference type="InterPro" id="IPR007710">
    <property type="entry name" value="Nucleoside_deoxyribTrfase"/>
</dbReference>
<dbReference type="AlphaFoldDB" id="A0A0F9SFY1"/>
<dbReference type="EMBL" id="LAZR01000466">
    <property type="protein sequence ID" value="KKN67760.1"/>
    <property type="molecule type" value="Genomic_DNA"/>
</dbReference>
<gene>
    <name evidence="1" type="ORF">LCGC14_0457930</name>
</gene>
<dbReference type="Gene3D" id="3.40.50.450">
    <property type="match status" value="1"/>
</dbReference>